<evidence type="ECO:0000259" key="13">
    <source>
        <dbReference type="SMART" id="SM00558"/>
    </source>
</evidence>
<dbReference type="InterPro" id="IPR013083">
    <property type="entry name" value="Znf_RING/FYVE/PHD"/>
</dbReference>
<accession>A0ABM4DJ69</accession>
<dbReference type="PANTHER" id="PTHR10694">
    <property type="entry name" value="LYSINE-SPECIFIC DEMETHYLASE"/>
    <property type="match status" value="1"/>
</dbReference>
<evidence type="ECO:0000259" key="12">
    <source>
        <dbReference type="SMART" id="SM00545"/>
    </source>
</evidence>
<feature type="domain" description="JmjN" evidence="12">
    <location>
        <begin position="8"/>
        <end position="50"/>
    </location>
</feature>
<evidence type="ECO:0000256" key="3">
    <source>
        <dbReference type="ARBA" id="ARBA00022737"/>
    </source>
</evidence>
<evidence type="ECO:0000256" key="6">
    <source>
        <dbReference type="ARBA" id="ARBA00022853"/>
    </source>
</evidence>
<sequence>MFENENSKIMVFRPTFEEFKDFPKYISYMESKGAHHGGIAKVIPPKEWRPTQKYNMNNIGKIVIKTPVSQTITGQQGVFQLFNISKKSITVKDFKELAESTKYKTPSSKPEDLERDFWKNLTFNPPIYGADVPGTIYDKDCKYWNINKLGTILDILNASSKIKIKGVNTAYLYFGMWKTTFPWHTEDMDLYSINYLHFGAPKSWYAIPPEHGKRLETLAKGFFSGSASDCSEFLRHKMAIISPHVLRKFSIPVNKILQNEGEFIITFPCGYHAGYNQGFNCAESTNFASERWIDIGKKALYCKCINDSVKINMDIFIKYYQPNQWNEILRQRKSFNNNGNENTKSNLKKVITDKDKSSSESLSESSPESNIIVQHKKENEYKQTNNSIYLKWKEIPKKRLKIHVVPGNGQNNRKNKDRGTNKSINPTTNEKELTSKQGSISMPLVWGHQPFDINGEIAYNRFVSSSAVKCAVCIYFSQNDSESLLTGILNQTVEKNILVTELCYTKNPSVKMNREVSFDYIFGEKESRHSVLLECSECFLKVHNICYGVEKADSEWVCDKCSFLKQHAMSVINATLNLNDTYKKFETVFQNSIDEKNICCCLCNLKGGALKRTTDGAWCHIVCAIAFPDVTFTNITTRGPINISNLDPERKKLKCLYCSQHSSSLKHLGACLQCKCRKCAVSFHVTCSFHNGIALRFGDWPTFIEVVCPKHARQKLQTVSEIKERPSVVAGDFVLAKHKNGRYYKAKVLETSMVLYYKVVFEDKSFCFDLPPGDIKGVNAKDHIILPGTEVDVLWPDSVTYPAEVIGHYHESNCLVSFEDGSVLNIKRNDLYAINEELPTKVKKKLSHASETLNKFSHSSPLQIGTKRLRKGSQFLSNTKFYL</sequence>
<dbReference type="InterPro" id="IPR040477">
    <property type="entry name" value="KDM4-like_Tudor"/>
</dbReference>
<keyword evidence="2" id="KW-0479">Metal-binding</keyword>
<feature type="region of interest" description="Disordered" evidence="9">
    <location>
        <begin position="335"/>
        <end position="371"/>
    </location>
</feature>
<dbReference type="Gene3D" id="3.30.40.10">
    <property type="entry name" value="Zinc/RING finger domain, C3HC4 (zinc finger)"/>
    <property type="match status" value="2"/>
</dbReference>
<dbReference type="CDD" id="cd15675">
    <property type="entry name" value="ePHD_JMJD2"/>
    <property type="match status" value="1"/>
</dbReference>
<dbReference type="SMART" id="SM00249">
    <property type="entry name" value="PHD"/>
    <property type="match status" value="2"/>
</dbReference>
<evidence type="ECO:0000313" key="15">
    <source>
        <dbReference type="RefSeq" id="XP_065674552.1"/>
    </source>
</evidence>
<gene>
    <name evidence="15" type="primary">LOC100210028</name>
</gene>
<dbReference type="Gene3D" id="3.10.330.70">
    <property type="match status" value="1"/>
</dbReference>
<dbReference type="CDD" id="cd20392">
    <property type="entry name" value="Tudor_JMJD2_rpt2"/>
    <property type="match status" value="1"/>
</dbReference>
<reference evidence="15" key="1">
    <citation type="submission" date="2025-08" db="UniProtKB">
        <authorList>
            <consortium name="RefSeq"/>
        </authorList>
    </citation>
    <scope>IDENTIFICATION</scope>
</reference>
<dbReference type="Pfam" id="PF13831">
    <property type="entry name" value="PHD_2"/>
    <property type="match status" value="1"/>
</dbReference>
<organism evidence="14 15">
    <name type="scientific">Hydra vulgaris</name>
    <name type="common">Hydra</name>
    <name type="synonym">Hydra attenuata</name>
    <dbReference type="NCBI Taxonomy" id="6087"/>
    <lineage>
        <taxon>Eukaryota</taxon>
        <taxon>Metazoa</taxon>
        <taxon>Cnidaria</taxon>
        <taxon>Hydrozoa</taxon>
        <taxon>Hydroidolina</taxon>
        <taxon>Anthoathecata</taxon>
        <taxon>Aplanulata</taxon>
        <taxon>Hydridae</taxon>
        <taxon>Hydra</taxon>
    </lineage>
</organism>
<evidence type="ECO:0000313" key="14">
    <source>
        <dbReference type="Proteomes" id="UP001652625"/>
    </source>
</evidence>
<dbReference type="SUPFAM" id="SSF57903">
    <property type="entry name" value="FYVE/PHD zinc finger"/>
    <property type="match status" value="1"/>
</dbReference>
<dbReference type="InterPro" id="IPR003347">
    <property type="entry name" value="JmjC_dom"/>
</dbReference>
<dbReference type="InterPro" id="IPR002999">
    <property type="entry name" value="Tudor"/>
</dbReference>
<feature type="domain" description="JmjC" evidence="13">
    <location>
        <begin position="138"/>
        <end position="304"/>
    </location>
</feature>
<evidence type="ECO:0000256" key="4">
    <source>
        <dbReference type="ARBA" id="ARBA00022771"/>
    </source>
</evidence>
<feature type="compositionally biased region" description="Low complexity" evidence="9">
    <location>
        <begin position="359"/>
        <end position="369"/>
    </location>
</feature>
<dbReference type="PANTHER" id="PTHR10694:SF129">
    <property type="entry name" value="LYSINE-SPECIFIC DEMETHYLASE 4B-RELATED"/>
    <property type="match status" value="1"/>
</dbReference>
<proteinExistence type="predicted"/>
<evidence type="ECO:0000259" key="11">
    <source>
        <dbReference type="SMART" id="SM00333"/>
    </source>
</evidence>
<dbReference type="SUPFAM" id="SSF63748">
    <property type="entry name" value="Tudor/PWWP/MBT"/>
    <property type="match status" value="2"/>
</dbReference>
<evidence type="ECO:0000256" key="5">
    <source>
        <dbReference type="ARBA" id="ARBA00022833"/>
    </source>
</evidence>
<dbReference type="RefSeq" id="XP_065674552.1">
    <property type="nucleotide sequence ID" value="XM_065818480.1"/>
</dbReference>
<evidence type="ECO:0000259" key="10">
    <source>
        <dbReference type="SMART" id="SM00249"/>
    </source>
</evidence>
<dbReference type="InterPro" id="IPR011011">
    <property type="entry name" value="Znf_FYVE_PHD"/>
</dbReference>
<keyword evidence="7" id="KW-0223">Dioxygenase</keyword>
<dbReference type="InterPro" id="IPR001965">
    <property type="entry name" value="Znf_PHD"/>
</dbReference>
<keyword evidence="14" id="KW-1185">Reference proteome</keyword>
<dbReference type="Pfam" id="PF02373">
    <property type="entry name" value="JmjC"/>
    <property type="match status" value="1"/>
</dbReference>
<feature type="compositionally biased region" description="Polar residues" evidence="9">
    <location>
        <begin position="335"/>
        <end position="345"/>
    </location>
</feature>
<dbReference type="SMART" id="SM00333">
    <property type="entry name" value="TUDOR"/>
    <property type="match status" value="2"/>
</dbReference>
<feature type="domain" description="Zinc finger PHD-type" evidence="10">
    <location>
        <begin position="654"/>
        <end position="712"/>
    </location>
</feature>
<feature type="domain" description="Zinc finger PHD-type" evidence="10">
    <location>
        <begin position="502"/>
        <end position="562"/>
    </location>
</feature>
<keyword evidence="3" id="KW-0677">Repeat</keyword>
<evidence type="ECO:0000256" key="2">
    <source>
        <dbReference type="ARBA" id="ARBA00022723"/>
    </source>
</evidence>
<evidence type="ECO:0000256" key="1">
    <source>
        <dbReference type="ARBA" id="ARBA00004123"/>
    </source>
</evidence>
<dbReference type="Gene3D" id="2.60.120.650">
    <property type="entry name" value="Cupin"/>
    <property type="match status" value="1"/>
</dbReference>
<dbReference type="Gene3D" id="2.30.30.140">
    <property type="match status" value="1"/>
</dbReference>
<keyword evidence="4" id="KW-0863">Zinc-finger</keyword>
<dbReference type="SMART" id="SM00545">
    <property type="entry name" value="JmjN"/>
    <property type="match status" value="1"/>
</dbReference>
<dbReference type="Proteomes" id="UP001652625">
    <property type="component" value="Chromosome 14"/>
</dbReference>
<keyword evidence="5" id="KW-0862">Zinc</keyword>
<dbReference type="SUPFAM" id="SSF51197">
    <property type="entry name" value="Clavaminate synthase-like"/>
    <property type="match status" value="1"/>
</dbReference>
<dbReference type="InterPro" id="IPR003349">
    <property type="entry name" value="JmjN"/>
</dbReference>
<dbReference type="SMART" id="SM00558">
    <property type="entry name" value="JmjC"/>
    <property type="match status" value="1"/>
</dbReference>
<keyword evidence="7" id="KW-0560">Oxidoreductase</keyword>
<protein>
    <submittedName>
        <fullName evidence="15">Lysine-specific demethylase 4A isoform X3</fullName>
    </submittedName>
</protein>
<evidence type="ECO:0000256" key="8">
    <source>
        <dbReference type="ARBA" id="ARBA00023242"/>
    </source>
</evidence>
<evidence type="ECO:0000256" key="9">
    <source>
        <dbReference type="SAM" id="MobiDB-lite"/>
    </source>
</evidence>
<dbReference type="Pfam" id="PF02375">
    <property type="entry name" value="JmjN"/>
    <property type="match status" value="1"/>
</dbReference>
<keyword evidence="6" id="KW-0156">Chromatin regulator</keyword>
<evidence type="ECO:0000256" key="7">
    <source>
        <dbReference type="ARBA" id="ARBA00022964"/>
    </source>
</evidence>
<dbReference type="Pfam" id="PF13832">
    <property type="entry name" value="zf-HC5HC2H_2"/>
    <property type="match status" value="1"/>
</dbReference>
<feature type="domain" description="Tudor" evidence="11">
    <location>
        <begin position="785"/>
        <end position="839"/>
    </location>
</feature>
<dbReference type="Pfam" id="PF18104">
    <property type="entry name" value="Tudor_2"/>
    <property type="match status" value="1"/>
</dbReference>
<name>A0ABM4DJ69_HYDVU</name>
<comment type="subcellular location">
    <subcellularLocation>
        <location evidence="1">Nucleus</location>
    </subcellularLocation>
</comment>
<feature type="region of interest" description="Disordered" evidence="9">
    <location>
        <begin position="404"/>
        <end position="434"/>
    </location>
</feature>
<dbReference type="CDD" id="cd20391">
    <property type="entry name" value="Tudor_JMJD2_rpt1"/>
    <property type="match status" value="1"/>
</dbReference>
<keyword evidence="8" id="KW-0539">Nucleus</keyword>
<dbReference type="GeneID" id="100210028"/>
<feature type="domain" description="Tudor" evidence="11">
    <location>
        <begin position="726"/>
        <end position="783"/>
    </location>
</feature>
<dbReference type="InterPro" id="IPR019787">
    <property type="entry name" value="Znf_PHD-finger"/>
</dbReference>